<evidence type="ECO:0000256" key="5">
    <source>
        <dbReference type="ARBA" id="ARBA00039112"/>
    </source>
</evidence>
<evidence type="ECO:0000313" key="12">
    <source>
        <dbReference type="Proteomes" id="UP000002035"/>
    </source>
</evidence>
<evidence type="ECO:0000256" key="8">
    <source>
        <dbReference type="ARBA" id="ARBA00047306"/>
    </source>
</evidence>
<evidence type="ECO:0000256" key="4">
    <source>
        <dbReference type="ARBA" id="ARBA00022691"/>
    </source>
</evidence>
<evidence type="ECO:0000256" key="3">
    <source>
        <dbReference type="ARBA" id="ARBA00022679"/>
    </source>
</evidence>
<dbReference type="OrthoDB" id="1298661at2759"/>
<evidence type="ECO:0000256" key="6">
    <source>
        <dbReference type="ARBA" id="ARBA00039449"/>
    </source>
</evidence>
<dbReference type="PANTHER" id="PTHR12753">
    <property type="entry name" value="AD-003 - RELATED"/>
    <property type="match status" value="1"/>
</dbReference>
<dbReference type="GeneID" id="9222862"/>
<dbReference type="Gene3D" id="3.40.50.150">
    <property type="entry name" value="Vaccinia Virus protein VP39"/>
    <property type="match status" value="1"/>
</dbReference>
<dbReference type="HOGENOM" id="CLU_055356_2_1_1"/>
<dbReference type="PANTHER" id="PTHR12753:SF0">
    <property type="entry name" value="ALPHA N-TERMINAL PROTEIN METHYLTRANSFERASE 1"/>
    <property type="match status" value="1"/>
</dbReference>
<comment type="similarity">
    <text evidence="1">Belongs to the methyltransferase superfamily. NTM1 family.</text>
</comment>
<comment type="catalytic activity">
    <reaction evidence="8">
        <text>N-terminal L-seryl-L-prolyl-L-lysyl-[protein] + 3 S-adenosyl-L-methionine = N-terminal N,N,N-trimethyl-L-seryl-L-prolyl-L-lysyl-[protein] + 3 S-adenosyl-L-homocysteine + 3 H(+)</text>
        <dbReference type="Rhea" id="RHEA:54724"/>
        <dbReference type="Rhea" id="RHEA-COMP:13789"/>
        <dbReference type="Rhea" id="RHEA-COMP:13973"/>
        <dbReference type="ChEBI" id="CHEBI:15378"/>
        <dbReference type="ChEBI" id="CHEBI:57856"/>
        <dbReference type="ChEBI" id="CHEBI:59789"/>
        <dbReference type="ChEBI" id="CHEBI:138061"/>
        <dbReference type="ChEBI" id="CHEBI:138317"/>
        <dbReference type="EC" id="2.1.1.244"/>
    </reaction>
</comment>
<evidence type="ECO:0000256" key="10">
    <source>
        <dbReference type="ARBA" id="ARBA00048167"/>
    </source>
</evidence>
<evidence type="ECO:0000256" key="9">
    <source>
        <dbReference type="ARBA" id="ARBA00047885"/>
    </source>
</evidence>
<dbReference type="GO" id="GO:0032259">
    <property type="term" value="P:methylation"/>
    <property type="evidence" value="ECO:0007669"/>
    <property type="project" value="UniProtKB-KW"/>
</dbReference>
<dbReference type="CDD" id="cd02440">
    <property type="entry name" value="AdoMet_MTases"/>
    <property type="match status" value="1"/>
</dbReference>
<dbReference type="RefSeq" id="XP_002849732.1">
    <property type="nucleotide sequence ID" value="XM_002849686.1"/>
</dbReference>
<evidence type="ECO:0000313" key="11">
    <source>
        <dbReference type="EMBL" id="EEQ29847.1"/>
    </source>
</evidence>
<keyword evidence="4" id="KW-0949">S-adenosyl-L-methionine</keyword>
<proteinExistence type="inferred from homology"/>
<dbReference type="VEuPathDB" id="FungiDB:MCYG_02666"/>
<keyword evidence="2" id="KW-0489">Methyltransferase</keyword>
<accession>C5FGG2</accession>
<name>C5FGG2_ARTOC</name>
<dbReference type="GO" id="GO:0071885">
    <property type="term" value="F:N-terminal protein N-methyltransferase activity"/>
    <property type="evidence" value="ECO:0007669"/>
    <property type="project" value="UniProtKB-EC"/>
</dbReference>
<dbReference type="SUPFAM" id="SSF53335">
    <property type="entry name" value="S-adenosyl-L-methionine-dependent methyltransferases"/>
    <property type="match status" value="1"/>
</dbReference>
<dbReference type="InterPro" id="IPR008576">
    <property type="entry name" value="MeTrfase_NTM1"/>
</dbReference>
<dbReference type="EMBL" id="DS995702">
    <property type="protein sequence ID" value="EEQ29847.1"/>
    <property type="molecule type" value="Genomic_DNA"/>
</dbReference>
<sequence>MGPGDEKMTDGDGQLPPDMLVDNAGAVEYWNAVEPNIKGMLGGYPEISRVDLRSSQSFLAKVRRLLPSRGGGTAVAAAAHLPPLPRGVDCGAGIGRVTEGLLSRVCEVVDIVEPVEAFAKVLLEGRLKAEGKVGDVYITGLETWIPEKIYDLIWVQWCLLYLTDDQVVFFLTRCRDALSQSGVIVVKENLNTKPHDSFDPQDKSVTLKEKNYMHLSPLICFRTTEVGVGELRRVDQPTHRLSLHCCWKLGVELAAMIYQVDLDLWGEVWRQRCRCHL</sequence>
<evidence type="ECO:0000256" key="7">
    <source>
        <dbReference type="ARBA" id="ARBA00043129"/>
    </source>
</evidence>
<dbReference type="InterPro" id="IPR029063">
    <property type="entry name" value="SAM-dependent_MTases_sf"/>
</dbReference>
<keyword evidence="3" id="KW-0808">Transferase</keyword>
<reference evidence="12" key="1">
    <citation type="journal article" date="2012" name="MBio">
        <title>Comparative genome analysis of Trichophyton rubrum and related dermatophytes reveals candidate genes involved in infection.</title>
        <authorList>
            <person name="Martinez D.A."/>
            <person name="Oliver B.G."/>
            <person name="Graeser Y."/>
            <person name="Goldberg J.M."/>
            <person name="Li W."/>
            <person name="Martinez-Rossi N.M."/>
            <person name="Monod M."/>
            <person name="Shelest E."/>
            <person name="Barton R.C."/>
            <person name="Birch E."/>
            <person name="Brakhage A.A."/>
            <person name="Chen Z."/>
            <person name="Gurr S.J."/>
            <person name="Heiman D."/>
            <person name="Heitman J."/>
            <person name="Kosti I."/>
            <person name="Rossi A."/>
            <person name="Saif S."/>
            <person name="Samalova M."/>
            <person name="Saunders C.W."/>
            <person name="Shea T."/>
            <person name="Summerbell R.C."/>
            <person name="Xu J."/>
            <person name="Young S."/>
            <person name="Zeng Q."/>
            <person name="Birren B.W."/>
            <person name="Cuomo C.A."/>
            <person name="White T.C."/>
        </authorList>
    </citation>
    <scope>NUCLEOTIDE SEQUENCE [LARGE SCALE GENOMIC DNA]</scope>
    <source>
        <strain evidence="12">ATCC MYA-4605 / CBS 113480</strain>
    </source>
</reference>
<dbReference type="OMA" id="IKQCKQT"/>
<evidence type="ECO:0000256" key="2">
    <source>
        <dbReference type="ARBA" id="ARBA00022603"/>
    </source>
</evidence>
<gene>
    <name evidence="11" type="ORF">MCYG_02666</name>
</gene>
<comment type="catalytic activity">
    <reaction evidence="9">
        <text>N-terminal L-prolyl-L-prolyl-L-lysyl-[protein] + 2 S-adenosyl-L-methionine = N-terminal N,N-dimethyl-L-prolyl-L-prolyl-L-lysyl-[protein] + 2 S-adenosyl-L-homocysteine + 2 H(+)</text>
        <dbReference type="Rhea" id="RHEA:54736"/>
        <dbReference type="Rhea" id="RHEA-COMP:13787"/>
        <dbReference type="Rhea" id="RHEA-COMP:13974"/>
        <dbReference type="ChEBI" id="CHEBI:15378"/>
        <dbReference type="ChEBI" id="CHEBI:57856"/>
        <dbReference type="ChEBI" id="CHEBI:59789"/>
        <dbReference type="ChEBI" id="CHEBI:138059"/>
        <dbReference type="ChEBI" id="CHEBI:138318"/>
        <dbReference type="EC" id="2.1.1.244"/>
    </reaction>
</comment>
<dbReference type="Pfam" id="PF05891">
    <property type="entry name" value="Methyltransf_PK"/>
    <property type="match status" value="1"/>
</dbReference>
<evidence type="ECO:0000256" key="1">
    <source>
        <dbReference type="ARBA" id="ARBA00009059"/>
    </source>
</evidence>
<organism evidence="11 12">
    <name type="scientific">Arthroderma otae (strain ATCC MYA-4605 / CBS 113480)</name>
    <name type="common">Microsporum canis</name>
    <dbReference type="NCBI Taxonomy" id="554155"/>
    <lineage>
        <taxon>Eukaryota</taxon>
        <taxon>Fungi</taxon>
        <taxon>Dikarya</taxon>
        <taxon>Ascomycota</taxon>
        <taxon>Pezizomycotina</taxon>
        <taxon>Eurotiomycetes</taxon>
        <taxon>Eurotiomycetidae</taxon>
        <taxon>Onygenales</taxon>
        <taxon>Arthrodermataceae</taxon>
        <taxon>Microsporum</taxon>
    </lineage>
</organism>
<protein>
    <recommendedName>
        <fullName evidence="6">Alpha N-terminal protein methyltransferase 1</fullName>
        <ecNumber evidence="5">2.1.1.244</ecNumber>
    </recommendedName>
    <alternativeName>
        <fullName evidence="7">X-Pro-Lys N-terminal protein methyltransferase 1</fullName>
    </alternativeName>
</protein>
<dbReference type="AlphaFoldDB" id="C5FGG2"/>
<dbReference type="eggNOG" id="KOG3178">
    <property type="taxonomic scope" value="Eukaryota"/>
</dbReference>
<dbReference type="STRING" id="554155.C5FGG2"/>
<dbReference type="GO" id="GO:0005737">
    <property type="term" value="C:cytoplasm"/>
    <property type="evidence" value="ECO:0007669"/>
    <property type="project" value="TreeGrafter"/>
</dbReference>
<dbReference type="Proteomes" id="UP000002035">
    <property type="component" value="Unassembled WGS sequence"/>
</dbReference>
<keyword evidence="12" id="KW-1185">Reference proteome</keyword>
<dbReference type="EC" id="2.1.1.244" evidence="5"/>
<comment type="catalytic activity">
    <reaction evidence="10">
        <text>N-terminal L-alanyl-L-prolyl-L-lysyl-[protein] + 3 S-adenosyl-L-methionine = N-terminal N,N,N-trimethyl-L-alanyl-L-prolyl-L-lysyl-[protein] + 3 S-adenosyl-L-homocysteine + 3 H(+)</text>
        <dbReference type="Rhea" id="RHEA:54712"/>
        <dbReference type="Rhea" id="RHEA-COMP:13785"/>
        <dbReference type="Rhea" id="RHEA-COMP:13971"/>
        <dbReference type="ChEBI" id="CHEBI:15378"/>
        <dbReference type="ChEBI" id="CHEBI:57856"/>
        <dbReference type="ChEBI" id="CHEBI:59789"/>
        <dbReference type="ChEBI" id="CHEBI:138057"/>
        <dbReference type="ChEBI" id="CHEBI:138315"/>
        <dbReference type="EC" id="2.1.1.244"/>
    </reaction>
</comment>